<reference evidence="2" key="2">
    <citation type="submission" date="2020-09" db="EMBL/GenBank/DDBJ databases">
        <authorList>
            <person name="Sun Q."/>
            <person name="Ohkuma M."/>
        </authorList>
    </citation>
    <scope>NUCLEOTIDE SEQUENCE</scope>
    <source>
        <strain evidence="2">JCM 4815</strain>
    </source>
</reference>
<dbReference type="AlphaFoldDB" id="A0A918PB25"/>
<proteinExistence type="predicted"/>
<gene>
    <name evidence="2" type="ORF">GCM10010365_12780</name>
</gene>
<evidence type="ECO:0000313" key="3">
    <source>
        <dbReference type="Proteomes" id="UP000622166"/>
    </source>
</evidence>
<reference evidence="2" key="1">
    <citation type="journal article" date="2014" name="Int. J. Syst. Evol. Microbiol.">
        <title>Complete genome sequence of Corynebacterium casei LMG S-19264T (=DSM 44701T), isolated from a smear-ripened cheese.</title>
        <authorList>
            <consortium name="US DOE Joint Genome Institute (JGI-PGF)"/>
            <person name="Walter F."/>
            <person name="Albersmeier A."/>
            <person name="Kalinowski J."/>
            <person name="Ruckert C."/>
        </authorList>
    </citation>
    <scope>NUCLEOTIDE SEQUENCE</scope>
    <source>
        <strain evidence="2">JCM 4815</strain>
    </source>
</reference>
<evidence type="ECO:0000256" key="1">
    <source>
        <dbReference type="SAM" id="MobiDB-lite"/>
    </source>
</evidence>
<organism evidence="2 3">
    <name type="scientific">Streptomyces poonensis</name>
    <dbReference type="NCBI Taxonomy" id="68255"/>
    <lineage>
        <taxon>Bacteria</taxon>
        <taxon>Bacillati</taxon>
        <taxon>Actinomycetota</taxon>
        <taxon>Actinomycetes</taxon>
        <taxon>Kitasatosporales</taxon>
        <taxon>Streptomycetaceae</taxon>
        <taxon>Streptomyces</taxon>
    </lineage>
</organism>
<sequence>MRSTVGPAGPGGASPEAVPGQYDEVEGGDGGQGEGDGRAPAEETQGSPHGHKDHAGLLVQMPRRRVSTA</sequence>
<dbReference type="EMBL" id="BMVW01000001">
    <property type="protein sequence ID" value="GGY95365.1"/>
    <property type="molecule type" value="Genomic_DNA"/>
</dbReference>
<name>A0A918PB25_9ACTN</name>
<feature type="region of interest" description="Disordered" evidence="1">
    <location>
        <begin position="1"/>
        <end position="69"/>
    </location>
</feature>
<protein>
    <submittedName>
        <fullName evidence="2">Uncharacterized protein</fullName>
    </submittedName>
</protein>
<keyword evidence="3" id="KW-1185">Reference proteome</keyword>
<accession>A0A918PB25</accession>
<dbReference type="Proteomes" id="UP000622166">
    <property type="component" value="Unassembled WGS sequence"/>
</dbReference>
<comment type="caution">
    <text evidence="2">The sequence shown here is derived from an EMBL/GenBank/DDBJ whole genome shotgun (WGS) entry which is preliminary data.</text>
</comment>
<feature type="compositionally biased region" description="Low complexity" evidence="1">
    <location>
        <begin position="13"/>
        <end position="22"/>
    </location>
</feature>
<evidence type="ECO:0000313" key="2">
    <source>
        <dbReference type="EMBL" id="GGY95365.1"/>
    </source>
</evidence>